<feature type="compositionally biased region" description="Polar residues" evidence="16">
    <location>
        <begin position="288"/>
        <end position="300"/>
    </location>
</feature>
<evidence type="ECO:0000256" key="2">
    <source>
        <dbReference type="ARBA" id="ARBA00004613"/>
    </source>
</evidence>
<evidence type="ECO:0000256" key="15">
    <source>
        <dbReference type="RuleBase" id="RU368122"/>
    </source>
</evidence>
<feature type="domain" description="CBM1" evidence="18">
    <location>
        <begin position="305"/>
        <end position="340"/>
    </location>
</feature>
<evidence type="ECO:0000256" key="10">
    <source>
        <dbReference type="ARBA" id="ARBA00023157"/>
    </source>
</evidence>
<protein>
    <recommendedName>
        <fullName evidence="15">AA9 family lytic polysaccharide monooxygenase</fullName>
        <ecNumber evidence="15">1.14.99.56</ecNumber>
    </recommendedName>
    <alternativeName>
        <fullName evidence="15">Endo-beta-1,4-glucanase</fullName>
    </alternativeName>
    <alternativeName>
        <fullName evidence="15">Glycosyl hydrolase 61 family protein</fullName>
    </alternativeName>
</protein>
<dbReference type="PROSITE" id="PS51164">
    <property type="entry name" value="CBM1_2"/>
    <property type="match status" value="1"/>
</dbReference>
<comment type="similarity">
    <text evidence="13">Belongs to the polysaccharide monooxygenase AA9 family.</text>
</comment>
<dbReference type="InterPro" id="IPR005103">
    <property type="entry name" value="AA9_LPMO"/>
</dbReference>
<dbReference type="GO" id="GO:0046872">
    <property type="term" value="F:metal ion binding"/>
    <property type="evidence" value="ECO:0007669"/>
    <property type="project" value="UniProtKB-KW"/>
</dbReference>
<accession>A0A0H2RQC6</accession>
<evidence type="ECO:0000256" key="16">
    <source>
        <dbReference type="SAM" id="MobiDB-lite"/>
    </source>
</evidence>
<dbReference type="GO" id="GO:0030248">
    <property type="term" value="F:cellulose binding"/>
    <property type="evidence" value="ECO:0007669"/>
    <property type="project" value="UniProtKB-UniRule"/>
</dbReference>
<name>A0A0H2RQC6_9AGAM</name>
<dbReference type="STRING" id="27342.A0A0H2RQC6"/>
<gene>
    <name evidence="19" type="ORF">SCHPADRAFT_837272</name>
</gene>
<evidence type="ECO:0000313" key="20">
    <source>
        <dbReference type="Proteomes" id="UP000053477"/>
    </source>
</evidence>
<evidence type="ECO:0000313" key="19">
    <source>
        <dbReference type="EMBL" id="KLO06991.1"/>
    </source>
</evidence>
<evidence type="ECO:0000256" key="17">
    <source>
        <dbReference type="SAM" id="SignalP"/>
    </source>
</evidence>
<evidence type="ECO:0000256" key="8">
    <source>
        <dbReference type="ARBA" id="ARBA00023008"/>
    </source>
</evidence>
<dbReference type="SMART" id="SM00236">
    <property type="entry name" value="fCBD"/>
    <property type="match status" value="1"/>
</dbReference>
<evidence type="ECO:0000256" key="12">
    <source>
        <dbReference type="ARBA" id="ARBA00023326"/>
    </source>
</evidence>
<evidence type="ECO:0000256" key="9">
    <source>
        <dbReference type="ARBA" id="ARBA00023033"/>
    </source>
</evidence>
<dbReference type="Pfam" id="PF03443">
    <property type="entry name" value="AA9"/>
    <property type="match status" value="1"/>
</dbReference>
<proteinExistence type="inferred from homology"/>
<dbReference type="GO" id="GO:0004497">
    <property type="term" value="F:monooxygenase activity"/>
    <property type="evidence" value="ECO:0007669"/>
    <property type="project" value="UniProtKB-KW"/>
</dbReference>
<dbReference type="Gene3D" id="2.70.50.70">
    <property type="match status" value="1"/>
</dbReference>
<dbReference type="Pfam" id="PF00734">
    <property type="entry name" value="CBM_1"/>
    <property type="match status" value="1"/>
</dbReference>
<evidence type="ECO:0000256" key="14">
    <source>
        <dbReference type="ARBA" id="ARBA00045077"/>
    </source>
</evidence>
<dbReference type="SUPFAM" id="SSF57180">
    <property type="entry name" value="Cellulose-binding domain"/>
    <property type="match status" value="1"/>
</dbReference>
<dbReference type="Proteomes" id="UP000053477">
    <property type="component" value="Unassembled WGS sequence"/>
</dbReference>
<evidence type="ECO:0000256" key="4">
    <source>
        <dbReference type="ARBA" id="ARBA00022723"/>
    </source>
</evidence>
<evidence type="ECO:0000256" key="6">
    <source>
        <dbReference type="ARBA" id="ARBA00023001"/>
    </source>
</evidence>
<keyword evidence="8" id="KW-0186">Copper</keyword>
<dbReference type="OrthoDB" id="3238762at2759"/>
<feature type="signal peptide" evidence="17">
    <location>
        <begin position="1"/>
        <end position="17"/>
    </location>
</feature>
<evidence type="ECO:0000256" key="3">
    <source>
        <dbReference type="ARBA" id="ARBA00022525"/>
    </source>
</evidence>
<keyword evidence="9" id="KW-0503">Monooxygenase</keyword>
<keyword evidence="10 15" id="KW-1015">Disulfide bond</keyword>
<evidence type="ECO:0000256" key="5">
    <source>
        <dbReference type="ARBA" id="ARBA00022729"/>
    </source>
</evidence>
<evidence type="ECO:0000256" key="1">
    <source>
        <dbReference type="ARBA" id="ARBA00001973"/>
    </source>
</evidence>
<keyword evidence="4" id="KW-0479">Metal-binding</keyword>
<keyword evidence="11 15" id="KW-0119">Carbohydrate metabolism</keyword>
<reference evidence="19 20" key="1">
    <citation type="submission" date="2015-04" db="EMBL/GenBank/DDBJ databases">
        <title>Complete genome sequence of Schizopora paradoxa KUC8140, a cosmopolitan wood degrader in East Asia.</title>
        <authorList>
            <consortium name="DOE Joint Genome Institute"/>
            <person name="Min B."/>
            <person name="Park H."/>
            <person name="Jang Y."/>
            <person name="Kim J.-J."/>
            <person name="Kim K.H."/>
            <person name="Pangilinan J."/>
            <person name="Lipzen A."/>
            <person name="Riley R."/>
            <person name="Grigoriev I.V."/>
            <person name="Spatafora J.W."/>
            <person name="Choi I.-G."/>
        </authorList>
    </citation>
    <scope>NUCLEOTIDE SEQUENCE [LARGE SCALE GENOMIC DNA]</scope>
    <source>
        <strain evidence="19 20">KUC8140</strain>
    </source>
</reference>
<dbReference type="EMBL" id="KQ086167">
    <property type="protein sequence ID" value="KLO06991.1"/>
    <property type="molecule type" value="Genomic_DNA"/>
</dbReference>
<comment type="catalytic activity">
    <reaction evidence="14 15">
        <text>[(1-&gt;4)-beta-D-glucosyl]n+m + reduced acceptor + O2 = 4-dehydro-beta-D-glucosyl-[(1-&gt;4)-beta-D-glucosyl]n-1 + [(1-&gt;4)-beta-D-glucosyl]m + acceptor + H2O.</text>
        <dbReference type="EC" id="1.14.99.56"/>
    </reaction>
</comment>
<organism evidence="19 20">
    <name type="scientific">Schizopora paradoxa</name>
    <dbReference type="NCBI Taxonomy" id="27342"/>
    <lineage>
        <taxon>Eukaryota</taxon>
        <taxon>Fungi</taxon>
        <taxon>Dikarya</taxon>
        <taxon>Basidiomycota</taxon>
        <taxon>Agaricomycotina</taxon>
        <taxon>Agaricomycetes</taxon>
        <taxon>Hymenochaetales</taxon>
        <taxon>Schizoporaceae</taxon>
        <taxon>Schizopora</taxon>
    </lineage>
</organism>
<dbReference type="AlphaFoldDB" id="A0A0H2RQC6"/>
<dbReference type="GO" id="GO:0008810">
    <property type="term" value="F:cellulase activity"/>
    <property type="evidence" value="ECO:0007669"/>
    <property type="project" value="UniProtKB-UniRule"/>
</dbReference>
<dbReference type="InterPro" id="IPR000254">
    <property type="entry name" value="CBD"/>
</dbReference>
<dbReference type="InParanoid" id="A0A0H2RQC6"/>
<dbReference type="GO" id="GO:0005576">
    <property type="term" value="C:extracellular region"/>
    <property type="evidence" value="ECO:0007669"/>
    <property type="project" value="UniProtKB-SubCell"/>
</dbReference>
<evidence type="ECO:0000256" key="7">
    <source>
        <dbReference type="ARBA" id="ARBA00023002"/>
    </source>
</evidence>
<keyword evidence="12 15" id="KW-0624">Polysaccharide degradation</keyword>
<dbReference type="PANTHER" id="PTHR33353:SF9">
    <property type="entry name" value="ENDOGLUCANASE II"/>
    <property type="match status" value="1"/>
</dbReference>
<feature type="compositionally biased region" description="Low complexity" evidence="16">
    <location>
        <begin position="251"/>
        <end position="287"/>
    </location>
</feature>
<keyword evidence="20" id="KW-1185">Reference proteome</keyword>
<keyword evidence="5 17" id="KW-0732">Signal</keyword>
<dbReference type="InterPro" id="IPR049892">
    <property type="entry name" value="AA9"/>
</dbReference>
<keyword evidence="7" id="KW-0560">Oxidoreductase</keyword>
<comment type="domain">
    <text evidence="15">Has a modular structure: an endo-beta-1,4-glucanase catalytic module at the N-terminus, a linker rich in serines and threonines, and a C-terminal carbohydrate-binding module (CBM).</text>
</comment>
<keyword evidence="3 15" id="KW-0964">Secreted</keyword>
<evidence type="ECO:0000256" key="11">
    <source>
        <dbReference type="ARBA" id="ARBA00023277"/>
    </source>
</evidence>
<dbReference type="EC" id="1.14.99.56" evidence="15"/>
<dbReference type="PROSITE" id="PS00562">
    <property type="entry name" value="CBM1_1"/>
    <property type="match status" value="1"/>
</dbReference>
<dbReference type="InterPro" id="IPR035971">
    <property type="entry name" value="CBD_sf"/>
</dbReference>
<comment type="subcellular location">
    <subcellularLocation>
        <location evidence="2 15">Secreted</location>
    </subcellularLocation>
</comment>
<comment type="cofactor">
    <cofactor evidence="1">
        <name>Cu(2+)</name>
        <dbReference type="ChEBI" id="CHEBI:29036"/>
    </cofactor>
</comment>
<evidence type="ECO:0000259" key="18">
    <source>
        <dbReference type="PROSITE" id="PS51164"/>
    </source>
</evidence>
<keyword evidence="6 15" id="KW-0136">Cellulose degradation</keyword>
<feature type="region of interest" description="Disordered" evidence="16">
    <location>
        <begin position="251"/>
        <end position="300"/>
    </location>
</feature>
<feature type="chain" id="PRO_5005202099" description="AA9 family lytic polysaccharide monooxygenase" evidence="17">
    <location>
        <begin position="18"/>
        <end position="340"/>
    </location>
</feature>
<dbReference type="PANTHER" id="PTHR33353">
    <property type="entry name" value="PUTATIVE (AFU_ORTHOLOGUE AFUA_1G12560)-RELATED"/>
    <property type="match status" value="1"/>
</dbReference>
<sequence>MLFSATLLASAFTYVAGHATFQEMWVNNVDQGSFCVRLPQSNSPVTDITSTDIACNVNASPSTGICSIAPGDSVTVEMHQQPGDRSCADDAIGGDHWGPINIYMAKVDDATTAVGSSAGWFKIDEMGLPSNNPEYWATEVLNDNCGHFTFTIPSIAPGQYLLRAEVIALHVASSVGGAQFYMSCFQVNVGGSGTATPATVKIPGVYSASDPGILIDIYTSPKAYAIPGPTPYGTTSPAVATTAYPTTATWNTANQPATVPTTAPAGASTGAPAPSSAAPTSVHPSTTFTDPGTTVPVPTSTNSAGTVAQYGQCGGQGWTGGTTCISSKCTVVNQYYSQCL</sequence>
<comment type="function">
    <text evidence="15">Lytic polysaccharide monooxygenase (LMPO) that depolymerizes crystalline and amorphous polysaccharides via the oxidation of scissile alpha- or beta-(1-4)-glycosidic bonds, yielding C1 and/or C4 oxidation products. Catalysis by LPMOs requires the reduction of the active-site copper from Cu(II) to Cu(I) by a reducing agent and H(2)O(2) or O(2) as a cosubstrate.</text>
</comment>
<dbReference type="CDD" id="cd21175">
    <property type="entry name" value="LPMO_AA9"/>
    <property type="match status" value="1"/>
</dbReference>
<evidence type="ECO:0000256" key="13">
    <source>
        <dbReference type="ARBA" id="ARBA00044502"/>
    </source>
</evidence>
<dbReference type="GO" id="GO:0030245">
    <property type="term" value="P:cellulose catabolic process"/>
    <property type="evidence" value="ECO:0007669"/>
    <property type="project" value="UniProtKB-UniRule"/>
</dbReference>